<evidence type="ECO:0008006" key="4">
    <source>
        <dbReference type="Google" id="ProtNLM"/>
    </source>
</evidence>
<dbReference type="RefSeq" id="WP_125052086.1">
    <property type="nucleotide sequence ID" value="NZ_BHZD01000001.1"/>
</dbReference>
<dbReference type="Gene3D" id="3.40.50.10320">
    <property type="entry name" value="LmbE-like"/>
    <property type="match status" value="1"/>
</dbReference>
<accession>A0A401VW35</accession>
<reference evidence="2 3" key="1">
    <citation type="submission" date="2018-11" db="EMBL/GenBank/DDBJ databases">
        <title>Whole genome sequence of Streptomyces paromomycinus NBRC 15454(T).</title>
        <authorList>
            <person name="Komaki H."/>
            <person name="Tamura T."/>
        </authorList>
    </citation>
    <scope>NUCLEOTIDE SEQUENCE [LARGE SCALE GENOMIC DNA]</scope>
    <source>
        <strain evidence="2 3">NBRC 15454</strain>
    </source>
</reference>
<dbReference type="InterPro" id="IPR024078">
    <property type="entry name" value="LmbE-like_dom_sf"/>
</dbReference>
<gene>
    <name evidence="2" type="ORF">GKJPGBOP_00926</name>
</gene>
<sequence>MTPPPPRTVILSPHFDDAVLSLAGLIPRLPAPVTVVTVFGGAPVGHHAVSWWDSTCGFSSAAEAHRARLAEDARATALLGVDRTVLSHPDGPYDEGDELTDIDAYLRSLPTPLPLVLLPIGTNQADHRRVRDRALHVLDELGAPLPHLYADLPYTGHLPEWGTPDTDLALGGDQTFGLSYQDLATRYRMDLAHDLVLTDEEWARKREAVHCYSSQLAPLAADHGRLLARSGPLRAERVWSPVRRPQPAGADA</sequence>
<keyword evidence="1" id="KW-0862">Zinc</keyword>
<comment type="caution">
    <text evidence="2">The sequence shown here is derived from an EMBL/GenBank/DDBJ whole genome shotgun (WGS) entry which is preliminary data.</text>
</comment>
<dbReference type="InterPro" id="IPR003737">
    <property type="entry name" value="GlcNAc_PI_deacetylase-related"/>
</dbReference>
<name>A0A401VW35_STREY</name>
<evidence type="ECO:0000313" key="2">
    <source>
        <dbReference type="EMBL" id="GCD41273.1"/>
    </source>
</evidence>
<dbReference type="SUPFAM" id="SSF102588">
    <property type="entry name" value="LmbE-like"/>
    <property type="match status" value="1"/>
</dbReference>
<evidence type="ECO:0000313" key="3">
    <source>
        <dbReference type="Proteomes" id="UP000286746"/>
    </source>
</evidence>
<dbReference type="GO" id="GO:0016137">
    <property type="term" value="P:glycoside metabolic process"/>
    <property type="evidence" value="ECO:0007669"/>
    <property type="project" value="UniProtKB-ARBA"/>
</dbReference>
<protein>
    <recommendedName>
        <fullName evidence="4">PIG-L family deacetylase</fullName>
    </recommendedName>
</protein>
<dbReference type="AlphaFoldDB" id="A0A401VW35"/>
<dbReference type="EMBL" id="BHZD01000001">
    <property type="protein sequence ID" value="GCD41273.1"/>
    <property type="molecule type" value="Genomic_DNA"/>
</dbReference>
<evidence type="ECO:0000256" key="1">
    <source>
        <dbReference type="ARBA" id="ARBA00022833"/>
    </source>
</evidence>
<dbReference type="Proteomes" id="UP000286746">
    <property type="component" value="Unassembled WGS sequence"/>
</dbReference>
<proteinExistence type="predicted"/>
<dbReference type="Pfam" id="PF02585">
    <property type="entry name" value="PIG-L"/>
    <property type="match status" value="1"/>
</dbReference>
<keyword evidence="3" id="KW-1185">Reference proteome</keyword>
<organism evidence="2 3">
    <name type="scientific">Streptomyces paromomycinus</name>
    <name type="common">Streptomyces rimosus subsp. paromomycinus</name>
    <dbReference type="NCBI Taxonomy" id="92743"/>
    <lineage>
        <taxon>Bacteria</taxon>
        <taxon>Bacillati</taxon>
        <taxon>Actinomycetota</taxon>
        <taxon>Actinomycetes</taxon>
        <taxon>Kitasatosporales</taxon>
        <taxon>Streptomycetaceae</taxon>
        <taxon>Streptomyces</taxon>
    </lineage>
</organism>